<comment type="caution">
    <text evidence="2">The sequence shown here is derived from an EMBL/GenBank/DDBJ whole genome shotgun (WGS) entry which is preliminary data.</text>
</comment>
<organism evidence="2 3">
    <name type="scientific">Merluccius polli</name>
    <name type="common">Benguela hake</name>
    <name type="synonym">Merluccius cadenati</name>
    <dbReference type="NCBI Taxonomy" id="89951"/>
    <lineage>
        <taxon>Eukaryota</taxon>
        <taxon>Metazoa</taxon>
        <taxon>Chordata</taxon>
        <taxon>Craniata</taxon>
        <taxon>Vertebrata</taxon>
        <taxon>Euteleostomi</taxon>
        <taxon>Actinopterygii</taxon>
        <taxon>Neopterygii</taxon>
        <taxon>Teleostei</taxon>
        <taxon>Neoteleostei</taxon>
        <taxon>Acanthomorphata</taxon>
        <taxon>Zeiogadaria</taxon>
        <taxon>Gadariae</taxon>
        <taxon>Gadiformes</taxon>
        <taxon>Gadoidei</taxon>
        <taxon>Merlucciidae</taxon>
        <taxon>Merluccius</taxon>
    </lineage>
</organism>
<dbReference type="Proteomes" id="UP001174136">
    <property type="component" value="Unassembled WGS sequence"/>
</dbReference>
<feature type="compositionally biased region" description="Basic and acidic residues" evidence="1">
    <location>
        <begin position="68"/>
        <end position="95"/>
    </location>
</feature>
<keyword evidence="3" id="KW-1185">Reference proteome</keyword>
<gene>
    <name evidence="2" type="ORF">N1851_003059</name>
</gene>
<evidence type="ECO:0000256" key="1">
    <source>
        <dbReference type="SAM" id="MobiDB-lite"/>
    </source>
</evidence>
<evidence type="ECO:0000313" key="2">
    <source>
        <dbReference type="EMBL" id="KAK0154631.1"/>
    </source>
</evidence>
<accession>A0AA47NAK3</accession>
<dbReference type="EMBL" id="JAOPHQ010000384">
    <property type="protein sequence ID" value="KAK0154631.1"/>
    <property type="molecule type" value="Genomic_DNA"/>
</dbReference>
<feature type="region of interest" description="Disordered" evidence="1">
    <location>
        <begin position="38"/>
        <end position="95"/>
    </location>
</feature>
<proteinExistence type="predicted"/>
<evidence type="ECO:0000313" key="3">
    <source>
        <dbReference type="Proteomes" id="UP001174136"/>
    </source>
</evidence>
<name>A0AA47NAK3_MERPO</name>
<reference evidence="2" key="1">
    <citation type="journal article" date="2023" name="Front. Mar. Sci.">
        <title>A new Merluccius polli reference genome to investigate the effects of global change in West African waters.</title>
        <authorList>
            <person name="Mateo J.L."/>
            <person name="Blanco-Fernandez C."/>
            <person name="Garcia-Vazquez E."/>
            <person name="Machado-Schiaffino G."/>
        </authorList>
    </citation>
    <scope>NUCLEOTIDE SEQUENCE</scope>
    <source>
        <strain evidence="2">C29</strain>
        <tissue evidence="2">Fin</tissue>
    </source>
</reference>
<dbReference type="PANTHER" id="PTHR33480">
    <property type="entry name" value="SET DOMAIN-CONTAINING PROTEIN-RELATED"/>
    <property type="match status" value="1"/>
</dbReference>
<dbReference type="AlphaFoldDB" id="A0AA47NAK3"/>
<sequence>MGHDIRVHRDFYRQTDKTFQIAKISKLLFAMEEGTGLVKGKNLDNISLSVSGEREEKRKEQRRRRRREDREGKREGGKERGENKGEGEGKREGKG</sequence>
<protein>
    <submittedName>
        <fullName evidence="2">Uncharacterized protein</fullName>
    </submittedName>
</protein>
<dbReference type="PANTHER" id="PTHR33480:SF1">
    <property type="entry name" value="TYR RECOMBINASE DOMAIN-CONTAINING PROTEIN"/>
    <property type="match status" value="1"/>
</dbReference>